<dbReference type="Pfam" id="PF00512">
    <property type="entry name" value="HisKA"/>
    <property type="match status" value="1"/>
</dbReference>
<evidence type="ECO:0000256" key="11">
    <source>
        <dbReference type="ARBA" id="ARBA00023163"/>
    </source>
</evidence>
<keyword evidence="6 16" id="KW-0418">Kinase</keyword>
<dbReference type="RefSeq" id="WP_071185010.1">
    <property type="nucleotide sequence ID" value="NZ_CP017774.1"/>
</dbReference>
<accession>A0A1D9PBQ5</accession>
<dbReference type="STRING" id="1306519.BIW12_10105"/>
<dbReference type="GO" id="GO:0000155">
    <property type="term" value="F:phosphorelay sensor kinase activity"/>
    <property type="evidence" value="ECO:0007669"/>
    <property type="project" value="InterPro"/>
</dbReference>
<dbReference type="InterPro" id="IPR018062">
    <property type="entry name" value="HTH_AraC-typ_CS"/>
</dbReference>
<gene>
    <name evidence="16" type="ORF">BIW12_10105</name>
</gene>
<feature type="domain" description="Histidine kinase" evidence="14">
    <location>
        <begin position="840"/>
        <end position="1060"/>
    </location>
</feature>
<evidence type="ECO:0000313" key="16">
    <source>
        <dbReference type="EMBL" id="AOZ99764.1"/>
    </source>
</evidence>
<dbReference type="SUPFAM" id="SSF55874">
    <property type="entry name" value="ATPase domain of HSP90 chaperone/DNA topoisomerase II/histidine kinase"/>
    <property type="match status" value="1"/>
</dbReference>
<dbReference type="OrthoDB" id="1522078at2"/>
<evidence type="ECO:0000256" key="9">
    <source>
        <dbReference type="ARBA" id="ARBA00023015"/>
    </source>
</evidence>
<dbReference type="Pfam" id="PF00072">
    <property type="entry name" value="Response_reg"/>
    <property type="match status" value="1"/>
</dbReference>
<evidence type="ECO:0000256" key="2">
    <source>
        <dbReference type="ARBA" id="ARBA00012438"/>
    </source>
</evidence>
<dbReference type="InterPro" id="IPR011110">
    <property type="entry name" value="Reg_prop"/>
</dbReference>
<evidence type="ECO:0000256" key="6">
    <source>
        <dbReference type="ARBA" id="ARBA00022777"/>
    </source>
</evidence>
<reference evidence="16 17" key="1">
    <citation type="submission" date="2016-10" db="EMBL/GenBank/DDBJ databases">
        <title>Complete Genome Sequence of Flavobacterium sp. PK15.</title>
        <authorList>
            <person name="Ekwe A."/>
            <person name="Kim S.B."/>
        </authorList>
    </citation>
    <scope>NUCLEOTIDE SEQUENCE [LARGE SCALE GENOMIC DNA]</scope>
    <source>
        <strain evidence="16 17">PK15</strain>
    </source>
</reference>
<dbReference type="SUPFAM" id="SSF46689">
    <property type="entry name" value="Homeodomain-like"/>
    <property type="match status" value="1"/>
</dbReference>
<keyword evidence="7" id="KW-0067">ATP-binding</keyword>
<proteinExistence type="predicted"/>
<dbReference type="SMART" id="SM00387">
    <property type="entry name" value="HATPase_c"/>
    <property type="match status" value="1"/>
</dbReference>
<dbReference type="PROSITE" id="PS00041">
    <property type="entry name" value="HTH_ARAC_FAMILY_1"/>
    <property type="match status" value="1"/>
</dbReference>
<dbReference type="Gene3D" id="1.10.10.60">
    <property type="entry name" value="Homeodomain-like"/>
    <property type="match status" value="2"/>
</dbReference>
<dbReference type="CDD" id="cd00082">
    <property type="entry name" value="HisKA"/>
    <property type="match status" value="1"/>
</dbReference>
<dbReference type="SUPFAM" id="SSF52172">
    <property type="entry name" value="CheY-like"/>
    <property type="match status" value="1"/>
</dbReference>
<evidence type="ECO:0000313" key="17">
    <source>
        <dbReference type="Proteomes" id="UP000178198"/>
    </source>
</evidence>
<dbReference type="PANTHER" id="PTHR43547:SF2">
    <property type="entry name" value="HYBRID SIGNAL TRANSDUCTION HISTIDINE KINASE C"/>
    <property type="match status" value="1"/>
</dbReference>
<dbReference type="Pfam" id="PF07495">
    <property type="entry name" value="Y_Y_Y"/>
    <property type="match status" value="1"/>
</dbReference>
<dbReference type="SMART" id="SM00448">
    <property type="entry name" value="REC"/>
    <property type="match status" value="1"/>
</dbReference>
<dbReference type="PANTHER" id="PTHR43547">
    <property type="entry name" value="TWO-COMPONENT HISTIDINE KINASE"/>
    <property type="match status" value="1"/>
</dbReference>
<name>A0A1D9PBQ5_9FLAO</name>
<protein>
    <recommendedName>
        <fullName evidence="2">histidine kinase</fullName>
        <ecNumber evidence="2">2.7.13.3</ecNumber>
    </recommendedName>
</protein>
<keyword evidence="17" id="KW-1185">Reference proteome</keyword>
<dbReference type="SMART" id="SM00388">
    <property type="entry name" value="HisKA"/>
    <property type="match status" value="1"/>
</dbReference>
<dbReference type="SUPFAM" id="SSF50998">
    <property type="entry name" value="Quinoprotein alcohol dehydrogenase-like"/>
    <property type="match status" value="1"/>
</dbReference>
<keyword evidence="9" id="KW-0805">Transcription regulation</keyword>
<evidence type="ECO:0000256" key="12">
    <source>
        <dbReference type="PROSITE-ProRule" id="PRU00169"/>
    </source>
</evidence>
<comment type="catalytic activity">
    <reaction evidence="1">
        <text>ATP + protein L-histidine = ADP + protein N-phospho-L-histidine.</text>
        <dbReference type="EC" id="2.7.13.3"/>
    </reaction>
</comment>
<sequence length="1343" mass="153314">MKSKLIIILVFFISFSTSIGQNIKFEHYNESNGLSYNSVRHIVQDKNGFMWLGTFFGLNRFDGYQFKPYMSSELGKNKLYNDDITALELDETSNNLWIGTRKGLTLYKMDTHVFSTFFNEKNNPNSLPEDEIRAVHVDKFKRVWVGTMSKGLAVYYPKEQRFSKINIKGFEYVKEVFQDKKGNIWVGSFGKGSVAKIILGAKGEILKITTYGLSIPNSNQKNPYINFIYEDFKSDIFVGTREGLYKLNKSKNTFENLYIKDAVLRNKLGPYFISIARAPDGKYWLGTLGGLLVCNQLEDIATGNFQRYFSKLTDDNSLVGNLVNSLYFDKSGVLWIGTEDGLDKYDPYGDQFKINKDISLYNDNQKPNIRGFAKTYDGKVIVATRYNGLFVSREKSFVPLFNNRYDIASIYSNDGKLFYCGLWDGKILVYNYLSNSSRLVDIGVKSSPIISFLVADDNTLVVGSFGEGAVILDAKTLEIKVPKGVLLSDFQINKIKTDRFKNLWFATETGVARYNVKSRKLKLYLKGEHEKIGLPASHVSDILIDVNGDIWVATVKGIGLYDAKKDNFVPVLEPKELHGKWITDLEMDNDGYLWLNINNNSIARYKKKSKKINIYYVDSGNRLDVFSSKGFYSLNNSTIYLGGKNGIIYFSADKIKENKIAPSPIITEFKVQNEEVFPGLEINGQIPFYKDINIHKEVELNYDNRNFSIQFSAPSYTNERLNTFEYMLEGFDKNWITTTSDARTIQYTNLNPNEYTFKIRASNSDGIWSKTAAYKITILSPFWTNTKIFLLLILILSVSSYYIRKEIKSRLKLRQALLLERVKRDSDERLSNEKLQFFTNISHELRTPLTLILGPAKQLLEQNDGVDYDKSKVHLIYQNASRLLLLVNQILDFRKAQSGELKLKVSKTEIVANTQTVFDSFTQLAQDKEINFNFNCELENLEAWIDVDKYHKILYNLLSNALKFTNNYGTVELFIGTKEKEGETILVVEVSDNGIGIPLESQKKIFSRFYQVKTSKKNNTGSGIGLSLVISLVEVHRGQLKLKSAPLQGSVFTLELPVSKSSYKKSEVFDIEYKETEVAYEAADKIKKGNQSTELKQTVLVIEDNAELRFFIVEYLSEFYRVYQAENGDEGLNLCRKIKPALCVVDAMMPVMGGFQFVEALKNDDDISHTALIMLTALSENENKIKGYNLGVDEYMVKPFDPSLLKTRIDNIIRTRTELKQKFSGEIESDVSTLTHSQLDIDLISNITDLIEQNMSDPELTANFLCAELGMSSSKLYRKIKQLTDLSPNEFIRTVRLKKAAQLLKLKVNNVSEVADKVGFNDPLYFSRCFKKQFGYSPSRLIK</sequence>
<evidence type="ECO:0000256" key="1">
    <source>
        <dbReference type="ARBA" id="ARBA00000085"/>
    </source>
</evidence>
<keyword evidence="10" id="KW-0238">DNA-binding</keyword>
<dbReference type="SMART" id="SM00342">
    <property type="entry name" value="HTH_ARAC"/>
    <property type="match status" value="1"/>
</dbReference>
<dbReference type="Gene3D" id="2.130.10.10">
    <property type="entry name" value="YVTN repeat-like/Quinoprotein amine dehydrogenase"/>
    <property type="match status" value="2"/>
</dbReference>
<dbReference type="KEGG" id="fcm:BIW12_10105"/>
<evidence type="ECO:0000259" key="13">
    <source>
        <dbReference type="PROSITE" id="PS01124"/>
    </source>
</evidence>
<dbReference type="Pfam" id="PF12833">
    <property type="entry name" value="HTH_18"/>
    <property type="match status" value="1"/>
</dbReference>
<dbReference type="InterPro" id="IPR011047">
    <property type="entry name" value="Quinoprotein_ADH-like_sf"/>
</dbReference>
<dbReference type="Proteomes" id="UP000178198">
    <property type="component" value="Chromosome"/>
</dbReference>
<dbReference type="InterPro" id="IPR001789">
    <property type="entry name" value="Sig_transdc_resp-reg_receiver"/>
</dbReference>
<dbReference type="InterPro" id="IPR003661">
    <property type="entry name" value="HisK_dim/P_dom"/>
</dbReference>
<dbReference type="Gene3D" id="1.10.287.130">
    <property type="match status" value="1"/>
</dbReference>
<keyword evidence="8" id="KW-0902">Two-component regulatory system</keyword>
<dbReference type="FunFam" id="1.10.287.130:FF:000045">
    <property type="entry name" value="Two-component system sensor histidine kinase/response regulator"/>
    <property type="match status" value="1"/>
</dbReference>
<dbReference type="EC" id="2.7.13.3" evidence="2"/>
<dbReference type="InterPro" id="IPR036097">
    <property type="entry name" value="HisK_dim/P_sf"/>
</dbReference>
<dbReference type="InterPro" id="IPR036890">
    <property type="entry name" value="HATPase_C_sf"/>
</dbReference>
<keyword evidence="4" id="KW-0808">Transferase</keyword>
<dbReference type="InterPro" id="IPR011123">
    <property type="entry name" value="Y_Y_Y"/>
</dbReference>
<keyword evidence="5" id="KW-0547">Nucleotide-binding</keyword>
<dbReference type="Pfam" id="PF02518">
    <property type="entry name" value="HATPase_c"/>
    <property type="match status" value="1"/>
</dbReference>
<dbReference type="InterPro" id="IPR004358">
    <property type="entry name" value="Sig_transdc_His_kin-like_C"/>
</dbReference>
<feature type="domain" description="HTH araC/xylS-type" evidence="13">
    <location>
        <begin position="1245"/>
        <end position="1343"/>
    </location>
</feature>
<dbReference type="Gene3D" id="3.30.565.10">
    <property type="entry name" value="Histidine kinase-like ATPase, C-terminal domain"/>
    <property type="match status" value="1"/>
</dbReference>
<dbReference type="GO" id="GO:0003700">
    <property type="term" value="F:DNA-binding transcription factor activity"/>
    <property type="evidence" value="ECO:0007669"/>
    <property type="project" value="InterPro"/>
</dbReference>
<dbReference type="PROSITE" id="PS50109">
    <property type="entry name" value="HIS_KIN"/>
    <property type="match status" value="1"/>
</dbReference>
<dbReference type="Pfam" id="PF07494">
    <property type="entry name" value="Reg_prop"/>
    <property type="match status" value="2"/>
</dbReference>
<evidence type="ECO:0000256" key="3">
    <source>
        <dbReference type="ARBA" id="ARBA00022553"/>
    </source>
</evidence>
<keyword evidence="3 12" id="KW-0597">Phosphoprotein</keyword>
<keyword evidence="11" id="KW-0804">Transcription</keyword>
<dbReference type="InterPro" id="IPR015943">
    <property type="entry name" value="WD40/YVTN_repeat-like_dom_sf"/>
</dbReference>
<dbReference type="InterPro" id="IPR005467">
    <property type="entry name" value="His_kinase_dom"/>
</dbReference>
<dbReference type="GO" id="GO:0005524">
    <property type="term" value="F:ATP binding"/>
    <property type="evidence" value="ECO:0007669"/>
    <property type="project" value="UniProtKB-KW"/>
</dbReference>
<evidence type="ECO:0000256" key="7">
    <source>
        <dbReference type="ARBA" id="ARBA00022840"/>
    </source>
</evidence>
<dbReference type="EMBL" id="CP017774">
    <property type="protein sequence ID" value="AOZ99764.1"/>
    <property type="molecule type" value="Genomic_DNA"/>
</dbReference>
<evidence type="ECO:0000256" key="5">
    <source>
        <dbReference type="ARBA" id="ARBA00022741"/>
    </source>
</evidence>
<evidence type="ECO:0000259" key="14">
    <source>
        <dbReference type="PROSITE" id="PS50109"/>
    </source>
</evidence>
<evidence type="ECO:0000256" key="8">
    <source>
        <dbReference type="ARBA" id="ARBA00023012"/>
    </source>
</evidence>
<dbReference type="Gene3D" id="3.40.50.2300">
    <property type="match status" value="1"/>
</dbReference>
<evidence type="ECO:0000256" key="4">
    <source>
        <dbReference type="ARBA" id="ARBA00022679"/>
    </source>
</evidence>
<organism evidence="16 17">
    <name type="scientific">Flavobacterium commune</name>
    <dbReference type="NCBI Taxonomy" id="1306519"/>
    <lineage>
        <taxon>Bacteria</taxon>
        <taxon>Pseudomonadati</taxon>
        <taxon>Bacteroidota</taxon>
        <taxon>Flavobacteriia</taxon>
        <taxon>Flavobacteriales</taxon>
        <taxon>Flavobacteriaceae</taxon>
        <taxon>Flavobacterium</taxon>
    </lineage>
</organism>
<dbReference type="InterPro" id="IPR013783">
    <property type="entry name" value="Ig-like_fold"/>
</dbReference>
<feature type="domain" description="Response regulatory" evidence="15">
    <location>
        <begin position="1098"/>
        <end position="1213"/>
    </location>
</feature>
<dbReference type="InterPro" id="IPR009057">
    <property type="entry name" value="Homeodomain-like_sf"/>
</dbReference>
<dbReference type="InterPro" id="IPR011006">
    <property type="entry name" value="CheY-like_superfamily"/>
</dbReference>
<evidence type="ECO:0000256" key="10">
    <source>
        <dbReference type="ARBA" id="ARBA00023125"/>
    </source>
</evidence>
<dbReference type="PRINTS" id="PR00344">
    <property type="entry name" value="BCTRLSENSOR"/>
</dbReference>
<dbReference type="Gene3D" id="2.60.40.10">
    <property type="entry name" value="Immunoglobulins"/>
    <property type="match status" value="1"/>
</dbReference>
<dbReference type="GO" id="GO:0043565">
    <property type="term" value="F:sequence-specific DNA binding"/>
    <property type="evidence" value="ECO:0007669"/>
    <property type="project" value="InterPro"/>
</dbReference>
<dbReference type="InterPro" id="IPR003594">
    <property type="entry name" value="HATPase_dom"/>
</dbReference>
<dbReference type="SUPFAM" id="SSF47384">
    <property type="entry name" value="Homodimeric domain of signal transducing histidine kinase"/>
    <property type="match status" value="1"/>
</dbReference>
<dbReference type="CDD" id="cd17574">
    <property type="entry name" value="REC_OmpR"/>
    <property type="match status" value="1"/>
</dbReference>
<dbReference type="PROSITE" id="PS50110">
    <property type="entry name" value="RESPONSE_REGULATORY"/>
    <property type="match status" value="1"/>
</dbReference>
<feature type="modified residue" description="4-aspartylphosphate" evidence="12">
    <location>
        <position position="1146"/>
    </location>
</feature>
<dbReference type="PROSITE" id="PS01124">
    <property type="entry name" value="HTH_ARAC_FAMILY_2"/>
    <property type="match status" value="1"/>
</dbReference>
<dbReference type="InterPro" id="IPR018060">
    <property type="entry name" value="HTH_AraC"/>
</dbReference>
<dbReference type="SUPFAM" id="SSF63829">
    <property type="entry name" value="Calcium-dependent phosphotriesterase"/>
    <property type="match status" value="1"/>
</dbReference>
<evidence type="ECO:0000259" key="15">
    <source>
        <dbReference type="PROSITE" id="PS50110"/>
    </source>
</evidence>
<dbReference type="FunFam" id="3.30.565.10:FF:000037">
    <property type="entry name" value="Hybrid sensor histidine kinase/response regulator"/>
    <property type="match status" value="1"/>
</dbReference>